<evidence type="ECO:0000313" key="2">
    <source>
        <dbReference type="Proteomes" id="UP000295388"/>
    </source>
</evidence>
<dbReference type="RefSeq" id="WP_133799827.1">
    <property type="nucleotide sequence ID" value="NZ_SNWQ01000004.1"/>
</dbReference>
<dbReference type="Gene3D" id="1.10.287.1060">
    <property type="entry name" value="ESAT-6-like"/>
    <property type="match status" value="1"/>
</dbReference>
<dbReference type="InterPro" id="IPR036689">
    <property type="entry name" value="ESAT-6-like_sf"/>
</dbReference>
<evidence type="ECO:0008006" key="3">
    <source>
        <dbReference type="Google" id="ProtNLM"/>
    </source>
</evidence>
<dbReference type="AlphaFoldDB" id="A0A4R6KI87"/>
<dbReference type="SUPFAM" id="SSF140453">
    <property type="entry name" value="EsxAB dimer-like"/>
    <property type="match status" value="1"/>
</dbReference>
<dbReference type="Proteomes" id="UP000295388">
    <property type="component" value="Unassembled WGS sequence"/>
</dbReference>
<proteinExistence type="predicted"/>
<protein>
    <recommendedName>
        <fullName evidence="3">Excreted virulence factor EspC (Type VII ESX diderm)</fullName>
    </recommendedName>
</protein>
<name>A0A4R6KI87_9ACTN</name>
<sequence length="116" mass="12538">MANPASQMYLNPLAAQQASTASADTSAQMHIHKNAVDNAVTGVIGTGWVMRQATSFLQAHYKWREAMEALVMALDKLSGDANKHRLEYAANDDEWAGGFARIPEPSTLGHAMRGPV</sequence>
<comment type="caution">
    <text evidence="1">The sequence shown here is derived from an EMBL/GenBank/DDBJ whole genome shotgun (WGS) entry which is preliminary data.</text>
</comment>
<evidence type="ECO:0000313" key="1">
    <source>
        <dbReference type="EMBL" id="TDO50629.1"/>
    </source>
</evidence>
<reference evidence="1 2" key="1">
    <citation type="submission" date="2019-03" db="EMBL/GenBank/DDBJ databases">
        <title>Genomic Encyclopedia of Type Strains, Phase III (KMG-III): the genomes of soil and plant-associated and newly described type strains.</title>
        <authorList>
            <person name="Whitman W."/>
        </authorList>
    </citation>
    <scope>NUCLEOTIDE SEQUENCE [LARGE SCALE GENOMIC DNA]</scope>
    <source>
        <strain evidence="1 2">VKM Ac-2527</strain>
    </source>
</reference>
<dbReference type="EMBL" id="SNWQ01000004">
    <property type="protein sequence ID" value="TDO50629.1"/>
    <property type="molecule type" value="Genomic_DNA"/>
</dbReference>
<keyword evidence="2" id="KW-1185">Reference proteome</keyword>
<accession>A0A4R6KI87</accession>
<gene>
    <name evidence="1" type="ORF">EV643_104122</name>
</gene>
<organism evidence="1 2">
    <name type="scientific">Kribbella caucasensis</name>
    <dbReference type="NCBI Taxonomy" id="2512215"/>
    <lineage>
        <taxon>Bacteria</taxon>
        <taxon>Bacillati</taxon>
        <taxon>Actinomycetota</taxon>
        <taxon>Actinomycetes</taxon>
        <taxon>Propionibacteriales</taxon>
        <taxon>Kribbellaceae</taxon>
        <taxon>Kribbella</taxon>
    </lineage>
</organism>
<dbReference type="OrthoDB" id="3635093at2"/>